<dbReference type="EMBL" id="CP012036">
    <property type="protein sequence ID" value="ALF54538.1"/>
    <property type="molecule type" value="Genomic_DNA"/>
</dbReference>
<evidence type="ECO:0000313" key="2">
    <source>
        <dbReference type="EMBL" id="ALF54538.1"/>
    </source>
</evidence>
<dbReference type="KEGG" id="npz:ACX27_19515"/>
<proteinExistence type="predicted"/>
<keyword evidence="1" id="KW-1133">Transmembrane helix</keyword>
<keyword evidence="1" id="KW-0812">Transmembrane</keyword>
<keyword evidence="1" id="KW-0472">Membrane</keyword>
<gene>
    <name evidence="2" type="ORF">ACX27_19515</name>
</gene>
<evidence type="ECO:0000313" key="3">
    <source>
        <dbReference type="Proteomes" id="UP000062645"/>
    </source>
</evidence>
<organism evidence="2 3">
    <name type="scientific">Nostoc piscinale CENA21</name>
    <dbReference type="NCBI Taxonomy" id="224013"/>
    <lineage>
        <taxon>Bacteria</taxon>
        <taxon>Bacillati</taxon>
        <taxon>Cyanobacteriota</taxon>
        <taxon>Cyanophyceae</taxon>
        <taxon>Nostocales</taxon>
        <taxon>Nostocaceae</taxon>
        <taxon>Nostoc</taxon>
    </lineage>
</organism>
<feature type="transmembrane region" description="Helical" evidence="1">
    <location>
        <begin position="43"/>
        <end position="65"/>
    </location>
</feature>
<name>A0A0M5MHB5_9NOSO</name>
<reference evidence="3" key="1">
    <citation type="submission" date="2015-07" db="EMBL/GenBank/DDBJ databases">
        <title>Genome Of Nitrogen-Fixing Cyanobacterium Nostoc piscinale CENA21 From Solimoes/Amazon River Floodplain Sediments And Comparative Genomics To Uncover Biosynthetic Natural Products Potential.</title>
        <authorList>
            <person name="Leao T.F."/>
            <person name="Leao P.N."/>
            <person name="Guimaraes P.I."/>
            <person name="de Melo A.G.C."/>
            <person name="Ramos R.T.J."/>
            <person name="Silva A."/>
            <person name="Fiore M.F."/>
            <person name="Schneider M.P.C."/>
        </authorList>
    </citation>
    <scope>NUCLEOTIDE SEQUENCE [LARGE SCALE GENOMIC DNA]</scope>
    <source>
        <strain evidence="3">CENA21</strain>
    </source>
</reference>
<dbReference type="Proteomes" id="UP000062645">
    <property type="component" value="Chromosome"/>
</dbReference>
<keyword evidence="3" id="KW-1185">Reference proteome</keyword>
<dbReference type="AlphaFoldDB" id="A0A0M5MHB5"/>
<evidence type="ECO:0000256" key="1">
    <source>
        <dbReference type="SAM" id="Phobius"/>
    </source>
</evidence>
<protein>
    <submittedName>
        <fullName evidence="2">Uncharacterized protein</fullName>
    </submittedName>
</protein>
<feature type="transmembrane region" description="Helical" evidence="1">
    <location>
        <begin position="12"/>
        <end position="36"/>
    </location>
</feature>
<dbReference type="PATRIC" id="fig|224013.5.peg.4663"/>
<sequence>MLVLRVLTPGWFLILFFGIIDLFVTLIQIIIGLLFIRKFQFASLYSVESIIIYFCIFFYSGFFLFQVDFGDTPDSVRVVLEHLTGKNFFNTILY</sequence>
<reference evidence="2 3" key="2">
    <citation type="journal article" date="2016" name="Genome Announc.">
        <title>Draft Genome Sequence of the N2-Fixing Cyanobacterium Nostoc piscinale CENA21, Isolated from the Brazilian Amazon Floodplain.</title>
        <authorList>
            <person name="Leao T."/>
            <person name="Guimaraes P.I."/>
            <person name="de Melo A.G."/>
            <person name="Ramos R.T."/>
            <person name="Leao P.N."/>
            <person name="Silva A."/>
            <person name="Fiore M.F."/>
            <person name="Schneider M.P."/>
        </authorList>
    </citation>
    <scope>NUCLEOTIDE SEQUENCE [LARGE SCALE GENOMIC DNA]</scope>
    <source>
        <strain evidence="2 3">CENA21</strain>
    </source>
</reference>
<accession>A0A0M5MHB5</accession>